<accession>A0A423TZU2</accession>
<dbReference type="EMBL" id="QCYY01000900">
    <property type="protein sequence ID" value="ROT81977.1"/>
    <property type="molecule type" value="Genomic_DNA"/>
</dbReference>
<reference evidence="10 11" key="1">
    <citation type="submission" date="2018-04" db="EMBL/GenBank/DDBJ databases">
        <authorList>
            <person name="Zhang X."/>
            <person name="Yuan J."/>
            <person name="Li F."/>
            <person name="Xiang J."/>
        </authorList>
    </citation>
    <scope>NUCLEOTIDE SEQUENCE [LARGE SCALE GENOMIC DNA]</scope>
    <source>
        <tissue evidence="10">Muscle</tissue>
    </source>
</reference>
<feature type="region of interest" description="Disordered" evidence="7">
    <location>
        <begin position="596"/>
        <end position="629"/>
    </location>
</feature>
<evidence type="ECO:0000256" key="3">
    <source>
        <dbReference type="ARBA" id="ARBA00022837"/>
    </source>
</evidence>
<dbReference type="InterPro" id="IPR001759">
    <property type="entry name" value="PTX_dom"/>
</dbReference>
<comment type="caution">
    <text evidence="6">Lacks conserved residue(s) required for the propagation of feature annotation.</text>
</comment>
<evidence type="ECO:0000313" key="11">
    <source>
        <dbReference type="Proteomes" id="UP000283509"/>
    </source>
</evidence>
<evidence type="ECO:0000259" key="9">
    <source>
        <dbReference type="PROSITE" id="PS51828"/>
    </source>
</evidence>
<dbReference type="OrthoDB" id="10292157at2759"/>
<dbReference type="Gene3D" id="3.10.100.10">
    <property type="entry name" value="Mannose-Binding Protein A, subunit A"/>
    <property type="match status" value="1"/>
</dbReference>
<protein>
    <submittedName>
        <fullName evidence="10">Putative neuronal pentraxin-2</fullName>
    </submittedName>
</protein>
<feature type="compositionally biased region" description="Polar residues" evidence="7">
    <location>
        <begin position="682"/>
        <end position="704"/>
    </location>
</feature>
<dbReference type="AlphaFoldDB" id="A0A423TZU2"/>
<comment type="cofactor">
    <cofactor evidence="1">
        <name>Ca(2+)</name>
        <dbReference type="ChEBI" id="CHEBI:29108"/>
    </cofactor>
</comment>
<dbReference type="SMART" id="SM00034">
    <property type="entry name" value="CLECT"/>
    <property type="match status" value="1"/>
</dbReference>
<reference evidence="10 11" key="2">
    <citation type="submission" date="2019-01" db="EMBL/GenBank/DDBJ databases">
        <title>The decoding of complex shrimp genome reveals the adaptation for benthos swimmer, frequently molting mechanism and breeding impact on genome.</title>
        <authorList>
            <person name="Sun Y."/>
            <person name="Gao Y."/>
            <person name="Yu Y."/>
        </authorList>
    </citation>
    <scope>NUCLEOTIDE SEQUENCE [LARGE SCALE GENOMIC DNA]</scope>
    <source>
        <tissue evidence="10">Muscle</tissue>
    </source>
</reference>
<dbReference type="SUPFAM" id="SSF49899">
    <property type="entry name" value="Concanavalin A-like lectins/glucanases"/>
    <property type="match status" value="1"/>
</dbReference>
<evidence type="ECO:0000256" key="6">
    <source>
        <dbReference type="PROSITE-ProRule" id="PRU00124"/>
    </source>
</evidence>
<dbReference type="Gene3D" id="2.60.120.200">
    <property type="match status" value="1"/>
</dbReference>
<dbReference type="CDD" id="cd00112">
    <property type="entry name" value="LDLa"/>
    <property type="match status" value="1"/>
</dbReference>
<dbReference type="Pfam" id="PF00059">
    <property type="entry name" value="Lectin_C"/>
    <property type="match status" value="1"/>
</dbReference>
<evidence type="ECO:0000256" key="1">
    <source>
        <dbReference type="ARBA" id="ARBA00001913"/>
    </source>
</evidence>
<feature type="region of interest" description="Disordered" evidence="7">
    <location>
        <begin position="681"/>
        <end position="704"/>
    </location>
</feature>
<dbReference type="PROSITE" id="PS50068">
    <property type="entry name" value="LDLRA_2"/>
    <property type="match status" value="1"/>
</dbReference>
<dbReference type="Pfam" id="PF00057">
    <property type="entry name" value="Ldl_recept_a"/>
    <property type="match status" value="1"/>
</dbReference>
<gene>
    <name evidence="10" type="ORF">C7M84_024863</name>
</gene>
<dbReference type="InterPro" id="IPR016187">
    <property type="entry name" value="CTDL_fold"/>
</dbReference>
<evidence type="ECO:0000256" key="2">
    <source>
        <dbReference type="ARBA" id="ARBA00022723"/>
    </source>
</evidence>
<feature type="disulfide bond" evidence="6">
    <location>
        <begin position="560"/>
        <end position="578"/>
    </location>
</feature>
<feature type="domain" description="C-type lectin" evidence="8">
    <location>
        <begin position="332"/>
        <end position="432"/>
    </location>
</feature>
<dbReference type="Pfam" id="PF00354">
    <property type="entry name" value="Pentaxin"/>
    <property type="match status" value="1"/>
</dbReference>
<dbReference type="PROSITE" id="PS50041">
    <property type="entry name" value="C_TYPE_LECTIN_2"/>
    <property type="match status" value="1"/>
</dbReference>
<name>A0A423TZU2_PENVA</name>
<keyword evidence="5" id="KW-0325">Glycoprotein</keyword>
<proteinExistence type="predicted"/>
<dbReference type="PANTHER" id="PTHR19277">
    <property type="entry name" value="PENTRAXIN"/>
    <property type="match status" value="1"/>
</dbReference>
<dbReference type="InterPro" id="IPR013320">
    <property type="entry name" value="ConA-like_dom_sf"/>
</dbReference>
<keyword evidence="2" id="KW-0479">Metal-binding</keyword>
<evidence type="ECO:0000256" key="5">
    <source>
        <dbReference type="ARBA" id="ARBA00023180"/>
    </source>
</evidence>
<evidence type="ECO:0000259" key="8">
    <source>
        <dbReference type="PROSITE" id="PS50041"/>
    </source>
</evidence>
<evidence type="ECO:0000256" key="4">
    <source>
        <dbReference type="ARBA" id="ARBA00023157"/>
    </source>
</evidence>
<dbReference type="InterPro" id="IPR002172">
    <property type="entry name" value="LDrepeatLR_classA_rpt"/>
</dbReference>
<dbReference type="InterPro" id="IPR036055">
    <property type="entry name" value="LDL_receptor-like_sf"/>
</dbReference>
<comment type="caution">
    <text evidence="10">The sequence shown here is derived from an EMBL/GenBank/DDBJ whole genome shotgun (WGS) entry which is preliminary data.</text>
</comment>
<keyword evidence="3" id="KW-0106">Calcium</keyword>
<dbReference type="SMART" id="SM00159">
    <property type="entry name" value="PTX"/>
    <property type="match status" value="1"/>
</dbReference>
<keyword evidence="11" id="KW-1185">Reference proteome</keyword>
<dbReference type="Gene3D" id="4.10.400.10">
    <property type="entry name" value="Low-density Lipoprotein Receptor"/>
    <property type="match status" value="1"/>
</dbReference>
<feature type="compositionally biased region" description="Polar residues" evidence="7">
    <location>
        <begin position="614"/>
        <end position="624"/>
    </location>
</feature>
<dbReference type="InterPro" id="IPR016186">
    <property type="entry name" value="C-type_lectin-like/link_sf"/>
</dbReference>
<dbReference type="GO" id="GO:0046872">
    <property type="term" value="F:metal ion binding"/>
    <property type="evidence" value="ECO:0007669"/>
    <property type="project" value="UniProtKB-KW"/>
</dbReference>
<evidence type="ECO:0000256" key="7">
    <source>
        <dbReference type="SAM" id="MobiDB-lite"/>
    </source>
</evidence>
<feature type="domain" description="Pentraxin (PTX)" evidence="9">
    <location>
        <begin position="208"/>
        <end position="333"/>
    </location>
</feature>
<dbReference type="InterPro" id="IPR051360">
    <property type="entry name" value="Neuronal_Pentraxin_Related"/>
</dbReference>
<dbReference type="PANTHER" id="PTHR19277:SF161">
    <property type="entry name" value="LAMININ G DOMAIN-CONTAINING PROTEIN"/>
    <property type="match status" value="1"/>
</dbReference>
<organism evidence="10 11">
    <name type="scientific">Penaeus vannamei</name>
    <name type="common">Whiteleg shrimp</name>
    <name type="synonym">Litopenaeus vannamei</name>
    <dbReference type="NCBI Taxonomy" id="6689"/>
    <lineage>
        <taxon>Eukaryota</taxon>
        <taxon>Metazoa</taxon>
        <taxon>Ecdysozoa</taxon>
        <taxon>Arthropoda</taxon>
        <taxon>Crustacea</taxon>
        <taxon>Multicrustacea</taxon>
        <taxon>Malacostraca</taxon>
        <taxon>Eumalacostraca</taxon>
        <taxon>Eucarida</taxon>
        <taxon>Decapoda</taxon>
        <taxon>Dendrobranchiata</taxon>
        <taxon>Penaeoidea</taxon>
        <taxon>Penaeidae</taxon>
        <taxon>Penaeus</taxon>
    </lineage>
</organism>
<dbReference type="SUPFAM" id="SSF57424">
    <property type="entry name" value="LDL receptor-like module"/>
    <property type="match status" value="1"/>
</dbReference>
<feature type="region of interest" description="Disordered" evidence="7">
    <location>
        <begin position="113"/>
        <end position="134"/>
    </location>
</feature>
<dbReference type="InterPro" id="IPR001304">
    <property type="entry name" value="C-type_lectin-like"/>
</dbReference>
<dbReference type="PROSITE" id="PS51828">
    <property type="entry name" value="PTX_2"/>
    <property type="match status" value="1"/>
</dbReference>
<sequence>MTPSASSYGILKSSIKEDLNAFTLCYRIKPYFFRPEVIVLSYVVVKRPLFLPLPLPSPSLLLLLFPPSPPSSFSFPPLPPPPSLSLPLPSSLFLPSLLLLLLLPSPSRLLSPPSLPHPSSPTYTTFTPPLSPSSLSPPPYLHNLQPPLSPPPISPSLLPNTTHTLHPSPPPLICHPALPDHNRRGMQLMMALQRLRQVTEAVTPLMFWSAWCYGVDSATGEWKIYMNGEKIADGRWLPVSKVRSGRVSGSFLPKNGTLVIGQDQDTEGSGFDATQSFCGEFTGLEIFDRMLDEFDLKDLSSCESTLKGNILTWEDAEYQQLSQSCDVKPVPFFMFLDKLQFSASTFLCSALGGSVATPMNADEQETLYTLSSKNADLCAADGGALMWLGITDEDSEKEWYYYDTKEPVQFLLWTQGQPNGGVLENCAVMKGGLPGHVGGQRVQEVVQVLPRVPRGHPRVPAVPRDLRLQPVRRPLHPGRPQEQQAVLPGILQVARLLHDSGTGSWRILENNTFAIMEESGPSTSPSAGQLAVSHGFCGKKAGELLSLALTQCSKNEEFTCNNGNCIPLDQVCDRRAQCEDNSSATCSLPYNYIQPQHPHSDLTQPHPLPKPPTLRNTSHPSLLSDNDEDTYYPLEYHTNRETLPLASCSKLIPSSPEKGLHYKALNLSRHSPLYTSRHITRHSTSINDPMDATTNQHNTTQLLH</sequence>
<dbReference type="SMART" id="SM00192">
    <property type="entry name" value="LDLa"/>
    <property type="match status" value="1"/>
</dbReference>
<evidence type="ECO:0000313" key="10">
    <source>
        <dbReference type="EMBL" id="ROT81977.1"/>
    </source>
</evidence>
<dbReference type="Proteomes" id="UP000283509">
    <property type="component" value="Unassembled WGS sequence"/>
</dbReference>
<dbReference type="SUPFAM" id="SSF56436">
    <property type="entry name" value="C-type lectin-like"/>
    <property type="match status" value="1"/>
</dbReference>
<keyword evidence="4 6" id="KW-1015">Disulfide bond</keyword>